<feature type="transmembrane region" description="Helical" evidence="7">
    <location>
        <begin position="15"/>
        <end position="38"/>
    </location>
</feature>
<evidence type="ECO:0000256" key="4">
    <source>
        <dbReference type="ARBA" id="ARBA00022989"/>
    </source>
</evidence>
<organism evidence="10 11">
    <name type="scientific">Dokdonella immobilis</name>
    <dbReference type="NCBI Taxonomy" id="578942"/>
    <lineage>
        <taxon>Bacteria</taxon>
        <taxon>Pseudomonadati</taxon>
        <taxon>Pseudomonadota</taxon>
        <taxon>Gammaproteobacteria</taxon>
        <taxon>Lysobacterales</taxon>
        <taxon>Rhodanobacteraceae</taxon>
        <taxon>Dokdonella</taxon>
    </lineage>
</organism>
<evidence type="ECO:0000259" key="9">
    <source>
        <dbReference type="Pfam" id="PF12704"/>
    </source>
</evidence>
<dbReference type="Proteomes" id="UP000198575">
    <property type="component" value="Unassembled WGS sequence"/>
</dbReference>
<evidence type="ECO:0000256" key="5">
    <source>
        <dbReference type="ARBA" id="ARBA00023136"/>
    </source>
</evidence>
<reference evidence="10 11" key="1">
    <citation type="submission" date="2016-10" db="EMBL/GenBank/DDBJ databases">
        <authorList>
            <person name="de Groot N.N."/>
        </authorList>
    </citation>
    <scope>NUCLEOTIDE SEQUENCE [LARGE SCALE GENOMIC DNA]</scope>
    <source>
        <strain evidence="10 11">CGMCC 1.7659</strain>
    </source>
</reference>
<dbReference type="PANTHER" id="PTHR30572">
    <property type="entry name" value="MEMBRANE COMPONENT OF TRANSPORTER-RELATED"/>
    <property type="match status" value="1"/>
</dbReference>
<proteinExistence type="inferred from homology"/>
<evidence type="ECO:0000256" key="1">
    <source>
        <dbReference type="ARBA" id="ARBA00004651"/>
    </source>
</evidence>
<protein>
    <submittedName>
        <fullName evidence="10">Putative ABC transport system permease protein</fullName>
    </submittedName>
</protein>
<evidence type="ECO:0000256" key="7">
    <source>
        <dbReference type="SAM" id="Phobius"/>
    </source>
</evidence>
<dbReference type="AlphaFoldDB" id="A0A1I4YYX5"/>
<dbReference type="InterPro" id="IPR003838">
    <property type="entry name" value="ABC3_permease_C"/>
</dbReference>
<feature type="domain" description="ABC3 transporter permease C-terminal" evidence="8">
    <location>
        <begin position="284"/>
        <end position="396"/>
    </location>
</feature>
<comment type="similarity">
    <text evidence="6">Belongs to the ABC-4 integral membrane protein family.</text>
</comment>
<dbReference type="Pfam" id="PF02687">
    <property type="entry name" value="FtsX"/>
    <property type="match status" value="1"/>
</dbReference>
<keyword evidence="5 7" id="KW-0472">Membrane</keyword>
<evidence type="ECO:0000259" key="8">
    <source>
        <dbReference type="Pfam" id="PF02687"/>
    </source>
</evidence>
<dbReference type="InterPro" id="IPR050250">
    <property type="entry name" value="Macrolide_Exporter_MacB"/>
</dbReference>
<gene>
    <name evidence="10" type="ORF">SAMN05216289_12130</name>
</gene>
<evidence type="ECO:0000256" key="2">
    <source>
        <dbReference type="ARBA" id="ARBA00022475"/>
    </source>
</evidence>
<keyword evidence="3 7" id="KW-0812">Transmembrane</keyword>
<dbReference type="GO" id="GO:0022857">
    <property type="term" value="F:transmembrane transporter activity"/>
    <property type="evidence" value="ECO:0007669"/>
    <property type="project" value="TreeGrafter"/>
</dbReference>
<feature type="transmembrane region" description="Helical" evidence="7">
    <location>
        <begin position="366"/>
        <end position="386"/>
    </location>
</feature>
<dbReference type="Pfam" id="PF12704">
    <property type="entry name" value="MacB_PCD"/>
    <property type="match status" value="1"/>
</dbReference>
<dbReference type="InterPro" id="IPR025857">
    <property type="entry name" value="MacB_PCD"/>
</dbReference>
<keyword evidence="11" id="KW-1185">Reference proteome</keyword>
<name>A0A1I4YYX5_9GAMM</name>
<evidence type="ECO:0000256" key="3">
    <source>
        <dbReference type="ARBA" id="ARBA00022692"/>
    </source>
</evidence>
<feature type="transmembrane region" description="Helical" evidence="7">
    <location>
        <begin position="278"/>
        <end position="306"/>
    </location>
</feature>
<dbReference type="STRING" id="578942.SAMN05216289_12130"/>
<dbReference type="GO" id="GO:0005886">
    <property type="term" value="C:plasma membrane"/>
    <property type="evidence" value="ECO:0007669"/>
    <property type="project" value="UniProtKB-SubCell"/>
</dbReference>
<comment type="subcellular location">
    <subcellularLocation>
        <location evidence="1">Cell membrane</location>
        <topology evidence="1">Multi-pass membrane protein</topology>
    </subcellularLocation>
</comment>
<feature type="transmembrane region" description="Helical" evidence="7">
    <location>
        <begin position="334"/>
        <end position="354"/>
    </location>
</feature>
<evidence type="ECO:0000313" key="11">
    <source>
        <dbReference type="Proteomes" id="UP000198575"/>
    </source>
</evidence>
<evidence type="ECO:0000313" key="10">
    <source>
        <dbReference type="EMBL" id="SFN43215.1"/>
    </source>
</evidence>
<dbReference type="EMBL" id="FOVF01000021">
    <property type="protein sequence ID" value="SFN43215.1"/>
    <property type="molecule type" value="Genomic_DNA"/>
</dbReference>
<evidence type="ECO:0000256" key="6">
    <source>
        <dbReference type="ARBA" id="ARBA00038076"/>
    </source>
</evidence>
<accession>A0A1I4YYX5</accession>
<keyword evidence="2" id="KW-1003">Cell membrane</keyword>
<keyword evidence="4 7" id="KW-1133">Transmembrane helix</keyword>
<sequence>MELRPILSALMRSKVSMILIGVQVALTLAIVCNALFIIGQRLDHMRRPSGVNESDTFLFSSSGFGHGFDPRATIREDLAVLAHMPGVASVSTTNSVPMSGGGWGEGLSLKPQQKTSTTQTTIYMVNEKGLGTFGSKLIAGRDFKPEEVADLEAGDTLRPPVIIVTQAVADKMFPGENAIGKQVYLSENPPASTIIGIVERTQQPWMSSDTVENSTFVPGYMPYGNSSRYLVRTEPGRRDEVIAQVEKKLSESNSSRIIGKIRTMEDVRRDAYAGDRAMSIILGAVIVALLTITALGIVGMASFWVAQRTRQIGTRRALGASKKDILRYFQTENFIITTFGLLVGAVLAYAFSLWMMQSYQSPRLPWYYVPIGFVCLWALGQLAVLGPALRASRVPPAVATRSV</sequence>
<dbReference type="PANTHER" id="PTHR30572:SF4">
    <property type="entry name" value="ABC TRANSPORTER PERMEASE YTRF"/>
    <property type="match status" value="1"/>
</dbReference>
<feature type="domain" description="MacB-like periplasmic core" evidence="9">
    <location>
        <begin position="35"/>
        <end position="247"/>
    </location>
</feature>
<dbReference type="RefSeq" id="WP_175498086.1">
    <property type="nucleotide sequence ID" value="NZ_FOVF01000021.1"/>
</dbReference>